<keyword evidence="2" id="KW-0238">DNA-binding</keyword>
<evidence type="ECO:0000313" key="3">
    <source>
        <dbReference type="Proteomes" id="UP000824118"/>
    </source>
</evidence>
<dbReference type="InterPro" id="IPR041657">
    <property type="entry name" value="HTH_17"/>
</dbReference>
<dbReference type="Pfam" id="PF12728">
    <property type="entry name" value="HTH_17"/>
    <property type="match status" value="1"/>
</dbReference>
<dbReference type="NCBIfam" id="TIGR01764">
    <property type="entry name" value="excise"/>
    <property type="match status" value="1"/>
</dbReference>
<accession>A0A9D1S866</accession>
<reference evidence="2" key="1">
    <citation type="submission" date="2020-10" db="EMBL/GenBank/DDBJ databases">
        <authorList>
            <person name="Gilroy R."/>
        </authorList>
    </citation>
    <scope>NUCLEOTIDE SEQUENCE</scope>
    <source>
        <strain evidence="2">ChiGjej1B1-1684</strain>
    </source>
</reference>
<feature type="domain" description="Helix-turn-helix" evidence="1">
    <location>
        <begin position="5"/>
        <end position="51"/>
    </location>
</feature>
<evidence type="ECO:0000313" key="2">
    <source>
        <dbReference type="EMBL" id="HIU50526.1"/>
    </source>
</evidence>
<dbReference type="GO" id="GO:0003677">
    <property type="term" value="F:DNA binding"/>
    <property type="evidence" value="ECO:0007669"/>
    <property type="project" value="UniProtKB-KW"/>
</dbReference>
<evidence type="ECO:0000259" key="1">
    <source>
        <dbReference type="Pfam" id="PF12728"/>
    </source>
</evidence>
<organism evidence="2 3">
    <name type="scientific">Candidatus Limousia pullorum</name>
    <dbReference type="NCBI Taxonomy" id="2840860"/>
    <lineage>
        <taxon>Bacteria</taxon>
        <taxon>Bacillati</taxon>
        <taxon>Bacillota</taxon>
        <taxon>Clostridia</taxon>
        <taxon>Eubacteriales</taxon>
        <taxon>Oscillospiraceae</taxon>
        <taxon>Oscillospiraceae incertae sedis</taxon>
        <taxon>Candidatus Limousia</taxon>
    </lineage>
</organism>
<comment type="caution">
    <text evidence="2">The sequence shown here is derived from an EMBL/GenBank/DDBJ whole genome shotgun (WGS) entry which is preliminary data.</text>
</comment>
<protein>
    <submittedName>
        <fullName evidence="2">Excisionase family DNA-binding protein</fullName>
    </submittedName>
</protein>
<dbReference type="EMBL" id="DVNG01000086">
    <property type="protein sequence ID" value="HIU50526.1"/>
    <property type="molecule type" value="Genomic_DNA"/>
</dbReference>
<name>A0A9D1S866_9FIRM</name>
<reference evidence="2" key="2">
    <citation type="journal article" date="2021" name="PeerJ">
        <title>Extensive microbial diversity within the chicken gut microbiome revealed by metagenomics and culture.</title>
        <authorList>
            <person name="Gilroy R."/>
            <person name="Ravi A."/>
            <person name="Getino M."/>
            <person name="Pursley I."/>
            <person name="Horton D.L."/>
            <person name="Alikhan N.F."/>
            <person name="Baker D."/>
            <person name="Gharbi K."/>
            <person name="Hall N."/>
            <person name="Watson M."/>
            <person name="Adriaenssens E.M."/>
            <person name="Foster-Nyarko E."/>
            <person name="Jarju S."/>
            <person name="Secka A."/>
            <person name="Antonio M."/>
            <person name="Oren A."/>
            <person name="Chaudhuri R.R."/>
            <person name="La Ragione R."/>
            <person name="Hildebrand F."/>
            <person name="Pallen M.J."/>
        </authorList>
    </citation>
    <scope>NUCLEOTIDE SEQUENCE</scope>
    <source>
        <strain evidence="2">ChiGjej1B1-1684</strain>
    </source>
</reference>
<proteinExistence type="predicted"/>
<dbReference type="AlphaFoldDB" id="A0A9D1S866"/>
<dbReference type="InterPro" id="IPR009061">
    <property type="entry name" value="DNA-bd_dom_put_sf"/>
</dbReference>
<dbReference type="Proteomes" id="UP000824118">
    <property type="component" value="Unassembled WGS sequence"/>
</dbReference>
<dbReference type="InterPro" id="IPR010093">
    <property type="entry name" value="SinI_DNA-bd"/>
</dbReference>
<sequence length="58" mass="7017">MEKIYTCKEVAERYYVKIITVLEWIKVKKLRAVKIGRGYLIRELDLIEFENKNLTVQK</sequence>
<dbReference type="SUPFAM" id="SSF46955">
    <property type="entry name" value="Putative DNA-binding domain"/>
    <property type="match status" value="1"/>
</dbReference>
<gene>
    <name evidence="2" type="ORF">IAD22_05885</name>
</gene>